<dbReference type="InterPro" id="IPR045660">
    <property type="entry name" value="DUF6390"/>
</dbReference>
<gene>
    <name evidence="1" type="ORF">FB561_3116</name>
</gene>
<keyword evidence="2" id="KW-1185">Reference proteome</keyword>
<proteinExistence type="predicted"/>
<reference evidence="1 2" key="1">
    <citation type="submission" date="2019-06" db="EMBL/GenBank/DDBJ databases">
        <title>Sequencing the genomes of 1000 actinobacteria strains.</title>
        <authorList>
            <person name="Klenk H.-P."/>
        </authorList>
    </citation>
    <scope>NUCLEOTIDE SEQUENCE [LARGE SCALE GENOMIC DNA]</scope>
    <source>
        <strain evidence="1 2">DSM 24683</strain>
    </source>
</reference>
<dbReference type="EMBL" id="VIVK01000001">
    <property type="protein sequence ID" value="TWD81992.1"/>
    <property type="molecule type" value="Genomic_DNA"/>
</dbReference>
<dbReference type="Proteomes" id="UP000318380">
    <property type="component" value="Unassembled WGS sequence"/>
</dbReference>
<sequence length="223" mass="25046">MTEGPTLFVRYALAPNRLGYCGPSDGSTFFEYGVTGRVDPGLRTLARQFEGAWPQLQRIAAASGAVDPLDREVVEAYWIGNRLLDRAGTAEGELPHHSFQVFCAYPWFDLLDDERSSEQALRVLDQCRIRWGRVVADTGEHVVVESRPLVRRTGGLVLGPLRQETVIRGVDGMSLVGPLRPGEWVSLHWEWVCDRLTPAHLAALRRYSAHHLELANQRHALVR</sequence>
<dbReference type="RefSeq" id="WP_145807271.1">
    <property type="nucleotide sequence ID" value="NZ_VIVK01000001.1"/>
</dbReference>
<dbReference type="OrthoDB" id="2111648at2"/>
<organism evidence="1 2">
    <name type="scientific">Kribbella amoyensis</name>
    <dbReference type="NCBI Taxonomy" id="996641"/>
    <lineage>
        <taxon>Bacteria</taxon>
        <taxon>Bacillati</taxon>
        <taxon>Actinomycetota</taxon>
        <taxon>Actinomycetes</taxon>
        <taxon>Propionibacteriales</taxon>
        <taxon>Kribbellaceae</taxon>
        <taxon>Kribbella</taxon>
    </lineage>
</organism>
<protein>
    <submittedName>
        <fullName evidence="1">Uncharacterized protein</fullName>
    </submittedName>
</protein>
<accession>A0A561BT54</accession>
<comment type="caution">
    <text evidence="1">The sequence shown here is derived from an EMBL/GenBank/DDBJ whole genome shotgun (WGS) entry which is preliminary data.</text>
</comment>
<evidence type="ECO:0000313" key="2">
    <source>
        <dbReference type="Proteomes" id="UP000318380"/>
    </source>
</evidence>
<evidence type="ECO:0000313" key="1">
    <source>
        <dbReference type="EMBL" id="TWD81992.1"/>
    </source>
</evidence>
<name>A0A561BT54_9ACTN</name>
<dbReference type="Pfam" id="PF19927">
    <property type="entry name" value="DUF6390"/>
    <property type="match status" value="2"/>
</dbReference>
<dbReference type="AlphaFoldDB" id="A0A561BT54"/>